<feature type="transmembrane region" description="Helical" evidence="1">
    <location>
        <begin position="6"/>
        <end position="24"/>
    </location>
</feature>
<gene>
    <name evidence="2" type="ORF">FHX71_000581</name>
</gene>
<keyword evidence="1" id="KW-0472">Membrane</keyword>
<feature type="transmembrane region" description="Helical" evidence="1">
    <location>
        <begin position="143"/>
        <end position="171"/>
    </location>
</feature>
<dbReference type="Proteomes" id="UP000540568">
    <property type="component" value="Unassembled WGS sequence"/>
</dbReference>
<evidence type="ECO:0000256" key="1">
    <source>
        <dbReference type="SAM" id="Phobius"/>
    </source>
</evidence>
<dbReference type="AlphaFoldDB" id="A0A7W3PCN5"/>
<dbReference type="EMBL" id="JACGWV010000001">
    <property type="protein sequence ID" value="MBA8806639.1"/>
    <property type="molecule type" value="Genomic_DNA"/>
</dbReference>
<protein>
    <submittedName>
        <fullName evidence="2">ABC-type antimicrobial peptide transport system permease subunit</fullName>
    </submittedName>
</protein>
<dbReference type="RefSeq" id="WP_182614340.1">
    <property type="nucleotide sequence ID" value="NZ_BAAATF010000002.1"/>
</dbReference>
<reference evidence="2 3" key="1">
    <citation type="submission" date="2020-07" db="EMBL/GenBank/DDBJ databases">
        <title>Sequencing the genomes of 1000 actinobacteria strains.</title>
        <authorList>
            <person name="Klenk H.-P."/>
        </authorList>
    </citation>
    <scope>NUCLEOTIDE SEQUENCE [LARGE SCALE GENOMIC DNA]</scope>
    <source>
        <strain evidence="2 3">DSM 44121</strain>
    </source>
</reference>
<feature type="transmembrane region" description="Helical" evidence="1">
    <location>
        <begin position="45"/>
        <end position="67"/>
    </location>
</feature>
<feature type="transmembrane region" description="Helical" evidence="1">
    <location>
        <begin position="195"/>
        <end position="216"/>
    </location>
</feature>
<name>A0A7W3PCN5_9MICO</name>
<accession>A0A7W3PCN5</accession>
<organism evidence="2 3">
    <name type="scientific">Promicromonospora sukumoe</name>
    <dbReference type="NCBI Taxonomy" id="88382"/>
    <lineage>
        <taxon>Bacteria</taxon>
        <taxon>Bacillati</taxon>
        <taxon>Actinomycetota</taxon>
        <taxon>Actinomycetes</taxon>
        <taxon>Micrococcales</taxon>
        <taxon>Promicromonosporaceae</taxon>
        <taxon>Promicromonospora</taxon>
    </lineage>
</organism>
<proteinExistence type="predicted"/>
<keyword evidence="3" id="KW-1185">Reference proteome</keyword>
<comment type="caution">
    <text evidence="2">The sequence shown here is derived from an EMBL/GenBank/DDBJ whole genome shotgun (WGS) entry which is preliminary data.</text>
</comment>
<evidence type="ECO:0000313" key="2">
    <source>
        <dbReference type="EMBL" id="MBA8806639.1"/>
    </source>
</evidence>
<keyword evidence="1" id="KW-1133">Transmembrane helix</keyword>
<evidence type="ECO:0000313" key="3">
    <source>
        <dbReference type="Proteomes" id="UP000540568"/>
    </source>
</evidence>
<feature type="transmembrane region" description="Helical" evidence="1">
    <location>
        <begin position="109"/>
        <end position="131"/>
    </location>
</feature>
<keyword evidence="1" id="KW-0812">Transmembrane</keyword>
<sequence length="232" mass="24866">MADFLSEFWVGLLVPGVLAVLTVGRNAFLRAVRDGRIDLADLERPILVFVGGFITVVASLFLGWALMHLSTWLIPWGVDATTYLSTDPRWSPDVAQQVRDVGLDLGGNWRWWGTLVAVLLPGLIYATFADAELNHRPGVVHTYLVPWAICLAVLVLSAGAVAVHLGVNWYLGSEVPSDFPMPSGLSGSLPWDVSWTAYLAAVIAAFWAINVTATWLSQGAGGGTRAAGPGRG</sequence>